<reference evidence="4 5" key="1">
    <citation type="submission" date="2019-12" db="EMBL/GenBank/DDBJ databases">
        <title>A genome sequence resource for the geographically widespread anthracnose pathogen Colletotrichum asianum.</title>
        <authorList>
            <person name="Meng Y."/>
        </authorList>
    </citation>
    <scope>NUCLEOTIDE SEQUENCE [LARGE SCALE GENOMIC DNA]</scope>
    <source>
        <strain evidence="4 5">ICMP 18580</strain>
    </source>
</reference>
<dbReference type="OrthoDB" id="21416at2759"/>
<gene>
    <name evidence="4" type="ORF">GQ607_008071</name>
</gene>
<proteinExistence type="predicted"/>
<protein>
    <submittedName>
        <fullName evidence="4">Vegetative incompatibility protein HET-E-1</fullName>
    </submittedName>
</protein>
<dbReference type="Pfam" id="PF22939">
    <property type="entry name" value="WHD_GPIID"/>
    <property type="match status" value="1"/>
</dbReference>
<keyword evidence="5" id="KW-1185">Reference proteome</keyword>
<evidence type="ECO:0000259" key="2">
    <source>
        <dbReference type="Pfam" id="PF22939"/>
    </source>
</evidence>
<dbReference type="Pfam" id="PF24883">
    <property type="entry name" value="NPHP3_N"/>
    <property type="match status" value="1"/>
</dbReference>
<dbReference type="InterPro" id="IPR054471">
    <property type="entry name" value="GPIID_WHD"/>
</dbReference>
<feature type="domain" description="GPI inositol-deacylase winged helix" evidence="2">
    <location>
        <begin position="192"/>
        <end position="271"/>
    </location>
</feature>
<dbReference type="InterPro" id="IPR056884">
    <property type="entry name" value="NPHP3-like_N"/>
</dbReference>
<sequence>MPYFYDAYKTSTEATLRTISELEFLLNVAIKNATSVYIVLDGIDECPREQRLAITKWFRKLVESLKPQSSEQVRCLFVSQDDGIAGKDFRGIASLKIHPEDNKSDIALYSSAWAAKIHVKFDLTHEESAFIARRTTDSSGGMFLLAKLVCENLYEQATYEDVQTEMKAGTFPQGICDAYERIMIRISSQNAAKRLQEYFRLLLGWLVCAKRPLQWKEIQVAKSMDLEQQDIDFKKRQFRGHPKDFCGSMVEDYNGTVDLVHNTAKRFLIDKAYVDPVAVNIKLAIICVDYLNLPGFRPDDPEVDAWIRGGHFLFMDYAALYWIRHLQSGLTDQVDDHVLIDEVSESLDCFLDIHWTEPTIIPRISERNRQKFGQLAPVPFFDRLLRAVVSTSKYLRSSGDMKEGESALNVFDEVNSVRHRIETLSYNDPADGGVNQIFDTYGQDLYKCTWPSCYHFTSGFKAASLRDLHIEKHLRPFTCSFEGCPTSAIGVATSSELERHLREMHGQPTKDGKYVIFPSAEEIMASSAPSHTTKVYRA</sequence>
<organism evidence="4 5">
    <name type="scientific">Colletotrichum asianum</name>
    <dbReference type="NCBI Taxonomy" id="702518"/>
    <lineage>
        <taxon>Eukaryota</taxon>
        <taxon>Fungi</taxon>
        <taxon>Dikarya</taxon>
        <taxon>Ascomycota</taxon>
        <taxon>Pezizomycotina</taxon>
        <taxon>Sordariomycetes</taxon>
        <taxon>Hypocreomycetidae</taxon>
        <taxon>Glomerellales</taxon>
        <taxon>Glomerellaceae</taxon>
        <taxon>Colletotrichum</taxon>
        <taxon>Colletotrichum gloeosporioides species complex</taxon>
    </lineage>
</organism>
<evidence type="ECO:0000259" key="3">
    <source>
        <dbReference type="Pfam" id="PF24883"/>
    </source>
</evidence>
<comment type="caution">
    <text evidence="4">The sequence shown here is derived from an EMBL/GenBank/DDBJ whole genome shotgun (WGS) entry which is preliminary data.</text>
</comment>
<dbReference type="PANTHER" id="PTHR10039">
    <property type="entry name" value="AMELOGENIN"/>
    <property type="match status" value="1"/>
</dbReference>
<evidence type="ECO:0000313" key="4">
    <source>
        <dbReference type="EMBL" id="KAF0324632.1"/>
    </source>
</evidence>
<name>A0A8H3WHD7_9PEZI</name>
<dbReference type="EMBL" id="WOWK01000042">
    <property type="protein sequence ID" value="KAF0324632.1"/>
    <property type="molecule type" value="Genomic_DNA"/>
</dbReference>
<feature type="domain" description="Nephrocystin 3-like N-terminal" evidence="3">
    <location>
        <begin position="20"/>
        <end position="79"/>
    </location>
</feature>
<accession>A0A8H3WHD7</accession>
<dbReference type="Proteomes" id="UP000434172">
    <property type="component" value="Unassembled WGS sequence"/>
</dbReference>
<evidence type="ECO:0000313" key="5">
    <source>
        <dbReference type="Proteomes" id="UP000434172"/>
    </source>
</evidence>
<dbReference type="PANTHER" id="PTHR10039:SF14">
    <property type="entry name" value="NACHT DOMAIN-CONTAINING PROTEIN"/>
    <property type="match status" value="1"/>
</dbReference>
<evidence type="ECO:0000256" key="1">
    <source>
        <dbReference type="ARBA" id="ARBA00022737"/>
    </source>
</evidence>
<keyword evidence="1" id="KW-0677">Repeat</keyword>
<dbReference type="AlphaFoldDB" id="A0A8H3WHD7"/>